<name>A0ABT8UVU6_9MYCO</name>
<protein>
    <submittedName>
        <fullName evidence="2">Glycosyltransferase</fullName>
    </submittedName>
</protein>
<dbReference type="SUPFAM" id="SSF53756">
    <property type="entry name" value="UDP-Glycosyltransferase/glycogen phosphorylase"/>
    <property type="match status" value="1"/>
</dbReference>
<proteinExistence type="predicted"/>
<evidence type="ECO:0000313" key="3">
    <source>
        <dbReference type="Proteomes" id="UP001168823"/>
    </source>
</evidence>
<feature type="domain" description="Glycosyl transferase family 28 C-terminal" evidence="1">
    <location>
        <begin position="13"/>
        <end position="72"/>
    </location>
</feature>
<evidence type="ECO:0000259" key="1">
    <source>
        <dbReference type="Pfam" id="PF04101"/>
    </source>
</evidence>
<sequence>LRWVAAGGGADWVDDLWPLLSAAEVVVTHAGQNAIADVALAQACAVVIPEQRPFGEQHATAAALTEAGIAVSVPRWPSADRWAALVQRARHQDPRQWKRLQVEGAAARAAAAIAA</sequence>
<feature type="non-terminal residue" evidence="2">
    <location>
        <position position="1"/>
    </location>
</feature>
<keyword evidence="3" id="KW-1185">Reference proteome</keyword>
<gene>
    <name evidence="2" type="ORF">Q2100_31630</name>
</gene>
<dbReference type="Gene3D" id="3.40.50.2000">
    <property type="entry name" value="Glycogen Phosphorylase B"/>
    <property type="match status" value="1"/>
</dbReference>
<dbReference type="Pfam" id="PF04101">
    <property type="entry name" value="Glyco_tran_28_C"/>
    <property type="match status" value="1"/>
</dbReference>
<dbReference type="EMBL" id="JAUMSQ010000582">
    <property type="protein sequence ID" value="MDO3640334.1"/>
    <property type="molecule type" value="Genomic_DNA"/>
</dbReference>
<dbReference type="RefSeq" id="WP_302917174.1">
    <property type="nucleotide sequence ID" value="NZ_JAUMSQ010000582.1"/>
</dbReference>
<dbReference type="InterPro" id="IPR007235">
    <property type="entry name" value="Glyco_trans_28_C"/>
</dbReference>
<dbReference type="Proteomes" id="UP001168823">
    <property type="component" value="Unassembled WGS sequence"/>
</dbReference>
<accession>A0ABT8UVU6</accession>
<organism evidence="2 3">
    <name type="scientific">Mycolicibacterium arseniciresistens</name>
    <dbReference type="NCBI Taxonomy" id="3062257"/>
    <lineage>
        <taxon>Bacteria</taxon>
        <taxon>Bacillati</taxon>
        <taxon>Actinomycetota</taxon>
        <taxon>Actinomycetes</taxon>
        <taxon>Mycobacteriales</taxon>
        <taxon>Mycobacteriaceae</taxon>
        <taxon>Mycolicibacterium</taxon>
    </lineage>
</organism>
<evidence type="ECO:0000313" key="2">
    <source>
        <dbReference type="EMBL" id="MDO3640334.1"/>
    </source>
</evidence>
<reference evidence="2" key="1">
    <citation type="submission" date="2023-07" db="EMBL/GenBank/DDBJ databases">
        <title>Mycolicibacterium sp. nov., a novel bacterial species.</title>
        <authorList>
            <person name="Cao Y."/>
        </authorList>
    </citation>
    <scope>NUCLEOTIDE SEQUENCE</scope>
    <source>
        <strain evidence="2">KC 300</strain>
    </source>
</reference>
<comment type="caution">
    <text evidence="2">The sequence shown here is derived from an EMBL/GenBank/DDBJ whole genome shotgun (WGS) entry which is preliminary data.</text>
</comment>